<dbReference type="InterPro" id="IPR002052">
    <property type="entry name" value="DNA_methylase_N6_adenine_CS"/>
</dbReference>
<dbReference type="RefSeq" id="WP_072936576.1">
    <property type="nucleotide sequence ID" value="NZ_FQUG01000017.1"/>
</dbReference>
<keyword evidence="5" id="KW-0680">Restriction system</keyword>
<dbReference type="AlphaFoldDB" id="A0A1M5B369"/>
<reference evidence="7 8" key="1">
    <citation type="submission" date="2016-11" db="EMBL/GenBank/DDBJ databases">
        <authorList>
            <person name="Jaros S."/>
            <person name="Januszkiewicz K."/>
            <person name="Wedrychowicz H."/>
        </authorList>
    </citation>
    <scope>NUCLEOTIDE SEQUENCE [LARGE SCALE GENOMIC DNA]</scope>
    <source>
        <strain evidence="7 8">DSM 10502</strain>
    </source>
</reference>
<dbReference type="GO" id="GO:0009307">
    <property type="term" value="P:DNA restriction-modification system"/>
    <property type="evidence" value="ECO:0007669"/>
    <property type="project" value="UniProtKB-KW"/>
</dbReference>
<dbReference type="GO" id="GO:0008170">
    <property type="term" value="F:N-methyltransferase activity"/>
    <property type="evidence" value="ECO:0007669"/>
    <property type="project" value="InterPro"/>
</dbReference>
<dbReference type="InterPro" id="IPR002295">
    <property type="entry name" value="N4/N6-MTase_EcoPI_Mod-like"/>
</dbReference>
<dbReference type="STRING" id="1123243.SAMN02745190_02498"/>
<sequence>MAEKLKMRTENIADKNFEALSKLFPNAVTEAMDENGEVVRAIDADVLRQEISCKVVDGKEERYQFTWPDKKKHILEANAPITATLRPQRESSVDFDNTENIYIEGDNLDTLKLLQETYLNKIKMVYIDPPYNTGNNLIYRNDFHNGIDDYLENSGQFDEQGNYMVQNLETNGRFHTAWLNMMFVRLKVAKNLLSDEGVLVCAIDENEFDTLSIMLKEIFGESSYEHVCVTVVHNPRGQQGNNFSHTNEYALFVYPKGIKAVADRKIEDGDVSWSQFRNWGSESERKDAKNCFYPIIVNPKTGRITDFGDVCDDEYHPMQTVIKNDLAYVYPIDKSGVERKWRYARQSVETIRNMLRVKKTDGGYEIEIGKNFGVQRTVWNDKRYDANEYGTKIVNDLVPNSGFSFPKSLWTVYDSLFAGTANDKDAIILDFFSGSATTAHATMKLNAEDGGNRKFILVQVPEKIDEKSESFKAGFKTICDIGEERVKQAGIKIKEEYPNSNVDVGVRILRLDSSNMKNIYYSPADTEQKLIDVAVDNIKPDRTPEDLLFQVMLDLGVLLSSKIEEMEIDGKKVFNVADGFLVACFDKDVTDETIRAVAKMKPYYAVFRDSSMASDSVATNFDQIFASISPDTIRKVL</sequence>
<evidence type="ECO:0000256" key="1">
    <source>
        <dbReference type="ARBA" id="ARBA00006594"/>
    </source>
</evidence>
<dbReference type="SUPFAM" id="SSF53335">
    <property type="entry name" value="S-adenosyl-L-methionine-dependent methyltransferases"/>
    <property type="match status" value="1"/>
</dbReference>
<evidence type="ECO:0000313" key="8">
    <source>
        <dbReference type="Proteomes" id="UP000184404"/>
    </source>
</evidence>
<keyword evidence="2 7" id="KW-0489">Methyltransferase</keyword>
<keyword evidence="8" id="KW-1185">Reference proteome</keyword>
<keyword evidence="4" id="KW-0949">S-adenosyl-L-methionine</keyword>
<dbReference type="Proteomes" id="UP000184404">
    <property type="component" value="Unassembled WGS sequence"/>
</dbReference>
<comment type="similarity">
    <text evidence="1">Belongs to the N(4)/N(6)-methyltransferase family.</text>
</comment>
<dbReference type="GO" id="GO:0032259">
    <property type="term" value="P:methylation"/>
    <property type="evidence" value="ECO:0007669"/>
    <property type="project" value="UniProtKB-KW"/>
</dbReference>
<dbReference type="InterPro" id="IPR002941">
    <property type="entry name" value="DNA_methylase_N4/N6"/>
</dbReference>
<dbReference type="Pfam" id="PF01555">
    <property type="entry name" value="N6_N4_Mtase"/>
    <property type="match status" value="1"/>
</dbReference>
<evidence type="ECO:0000313" key="7">
    <source>
        <dbReference type="EMBL" id="SHF36870.1"/>
    </source>
</evidence>
<keyword evidence="3 7" id="KW-0808">Transferase</keyword>
<proteinExistence type="inferred from homology"/>
<dbReference type="GO" id="GO:0003677">
    <property type="term" value="F:DNA binding"/>
    <property type="evidence" value="ECO:0007669"/>
    <property type="project" value="InterPro"/>
</dbReference>
<dbReference type="InterPro" id="IPR029063">
    <property type="entry name" value="SAM-dependent_MTases_sf"/>
</dbReference>
<evidence type="ECO:0000256" key="2">
    <source>
        <dbReference type="ARBA" id="ARBA00022603"/>
    </source>
</evidence>
<dbReference type="EMBL" id="FQUG01000017">
    <property type="protein sequence ID" value="SHF36870.1"/>
    <property type="molecule type" value="Genomic_DNA"/>
</dbReference>
<evidence type="ECO:0000256" key="5">
    <source>
        <dbReference type="ARBA" id="ARBA00022747"/>
    </source>
</evidence>
<dbReference type="Gene3D" id="3.40.50.150">
    <property type="entry name" value="Vaccinia Virus protein VP39"/>
    <property type="match status" value="1"/>
</dbReference>
<gene>
    <name evidence="7" type="ORF">SAMN02745190_02498</name>
</gene>
<evidence type="ECO:0000259" key="6">
    <source>
        <dbReference type="Pfam" id="PF01555"/>
    </source>
</evidence>
<protein>
    <submittedName>
        <fullName evidence="7">Adenine-specific DNA-methyltransferase</fullName>
    </submittedName>
</protein>
<evidence type="ECO:0000256" key="4">
    <source>
        <dbReference type="ARBA" id="ARBA00022691"/>
    </source>
</evidence>
<dbReference type="PROSITE" id="PS00092">
    <property type="entry name" value="N6_MTASE"/>
    <property type="match status" value="1"/>
</dbReference>
<feature type="domain" description="DNA methylase N-4/N-6" evidence="6">
    <location>
        <begin position="122"/>
        <end position="476"/>
    </location>
</feature>
<dbReference type="PIRSF" id="PIRSF015855">
    <property type="entry name" value="TypeIII_Mtase_mKpnI"/>
    <property type="match status" value="1"/>
</dbReference>
<organism evidence="7 8">
    <name type="scientific">Schwartzia succinivorans DSM 10502</name>
    <dbReference type="NCBI Taxonomy" id="1123243"/>
    <lineage>
        <taxon>Bacteria</taxon>
        <taxon>Bacillati</taxon>
        <taxon>Bacillota</taxon>
        <taxon>Negativicutes</taxon>
        <taxon>Selenomonadales</taxon>
        <taxon>Selenomonadaceae</taxon>
        <taxon>Schwartzia</taxon>
    </lineage>
</organism>
<name>A0A1M5B369_9FIRM</name>
<accession>A0A1M5B369</accession>
<dbReference type="PRINTS" id="PR00506">
    <property type="entry name" value="D21N6MTFRASE"/>
</dbReference>
<evidence type="ECO:0000256" key="3">
    <source>
        <dbReference type="ARBA" id="ARBA00022679"/>
    </source>
</evidence>